<dbReference type="InParanoid" id="A0A0C3J620"/>
<dbReference type="AlphaFoldDB" id="A0A0C3J620"/>
<gene>
    <name evidence="1" type="ORF">M404DRAFT_1000641</name>
</gene>
<dbReference type="HOGENOM" id="CLU_169800_0_0_1"/>
<accession>A0A0C3J620</accession>
<dbReference type="EMBL" id="KN831971">
    <property type="protein sequence ID" value="KIO04513.1"/>
    <property type="molecule type" value="Genomic_DNA"/>
</dbReference>
<reference evidence="1 2" key="1">
    <citation type="submission" date="2014-04" db="EMBL/GenBank/DDBJ databases">
        <authorList>
            <consortium name="DOE Joint Genome Institute"/>
            <person name="Kuo A."/>
            <person name="Kohler A."/>
            <person name="Costa M.D."/>
            <person name="Nagy L.G."/>
            <person name="Floudas D."/>
            <person name="Copeland A."/>
            <person name="Barry K.W."/>
            <person name="Cichocki N."/>
            <person name="Veneault-Fourrey C."/>
            <person name="LaButti K."/>
            <person name="Lindquist E.A."/>
            <person name="Lipzen A."/>
            <person name="Lundell T."/>
            <person name="Morin E."/>
            <person name="Murat C."/>
            <person name="Sun H."/>
            <person name="Tunlid A."/>
            <person name="Henrissat B."/>
            <person name="Grigoriev I.V."/>
            <person name="Hibbett D.S."/>
            <person name="Martin F."/>
            <person name="Nordberg H.P."/>
            <person name="Cantor M.N."/>
            <person name="Hua S.X."/>
        </authorList>
    </citation>
    <scope>NUCLEOTIDE SEQUENCE [LARGE SCALE GENOMIC DNA]</scope>
    <source>
        <strain evidence="1 2">Marx 270</strain>
    </source>
</reference>
<evidence type="ECO:0000313" key="2">
    <source>
        <dbReference type="Proteomes" id="UP000054217"/>
    </source>
</evidence>
<organism evidence="1 2">
    <name type="scientific">Pisolithus tinctorius Marx 270</name>
    <dbReference type="NCBI Taxonomy" id="870435"/>
    <lineage>
        <taxon>Eukaryota</taxon>
        <taxon>Fungi</taxon>
        <taxon>Dikarya</taxon>
        <taxon>Basidiomycota</taxon>
        <taxon>Agaricomycotina</taxon>
        <taxon>Agaricomycetes</taxon>
        <taxon>Agaricomycetidae</taxon>
        <taxon>Boletales</taxon>
        <taxon>Sclerodermatineae</taxon>
        <taxon>Pisolithaceae</taxon>
        <taxon>Pisolithus</taxon>
    </lineage>
</organism>
<protein>
    <submittedName>
        <fullName evidence="1">Uncharacterized protein</fullName>
    </submittedName>
</protein>
<dbReference type="Proteomes" id="UP000054217">
    <property type="component" value="Unassembled WGS sequence"/>
</dbReference>
<reference evidence="2" key="2">
    <citation type="submission" date="2015-01" db="EMBL/GenBank/DDBJ databases">
        <title>Evolutionary Origins and Diversification of the Mycorrhizal Mutualists.</title>
        <authorList>
            <consortium name="DOE Joint Genome Institute"/>
            <consortium name="Mycorrhizal Genomics Consortium"/>
            <person name="Kohler A."/>
            <person name="Kuo A."/>
            <person name="Nagy L.G."/>
            <person name="Floudas D."/>
            <person name="Copeland A."/>
            <person name="Barry K.W."/>
            <person name="Cichocki N."/>
            <person name="Veneault-Fourrey C."/>
            <person name="LaButti K."/>
            <person name="Lindquist E.A."/>
            <person name="Lipzen A."/>
            <person name="Lundell T."/>
            <person name="Morin E."/>
            <person name="Murat C."/>
            <person name="Riley R."/>
            <person name="Ohm R."/>
            <person name="Sun H."/>
            <person name="Tunlid A."/>
            <person name="Henrissat B."/>
            <person name="Grigoriev I.V."/>
            <person name="Hibbett D.S."/>
            <person name="Martin F."/>
        </authorList>
    </citation>
    <scope>NUCLEOTIDE SEQUENCE [LARGE SCALE GENOMIC DNA]</scope>
    <source>
        <strain evidence="2">Marx 270</strain>
    </source>
</reference>
<proteinExistence type="predicted"/>
<sequence>MPVEKSKPLALADTLRDLALIRASNVDLSNLIPDRNTGVTEDPGVLKSVELSREFVAETRAALRAYNSGDVQRKNVDIQRTHAQLEELLRGLSP</sequence>
<keyword evidence="2" id="KW-1185">Reference proteome</keyword>
<dbReference type="OrthoDB" id="3227556at2759"/>
<evidence type="ECO:0000313" key="1">
    <source>
        <dbReference type="EMBL" id="KIO04513.1"/>
    </source>
</evidence>
<name>A0A0C3J620_PISTI</name>